<comment type="caution">
    <text evidence="1">The sequence shown here is derived from an EMBL/GenBank/DDBJ whole genome shotgun (WGS) entry which is preliminary data.</text>
</comment>
<sequence length="150" mass="17015">MGTSTAVLSCIQALRRIIREYAYGRMGRELQQLSLTAASFERVLYTLIKEEMVMASKHFSSQPPVHFRVKTALKDIIPWIPTEERFTNLSGGVASLLRHATKSLEETRQVLEKLQSGYNPDREHQWSRTYGGSTCALRVSLQKISDSNVI</sequence>
<evidence type="ECO:0000313" key="2">
    <source>
        <dbReference type="Proteomes" id="UP001163321"/>
    </source>
</evidence>
<dbReference type="Proteomes" id="UP001163321">
    <property type="component" value="Chromosome 7"/>
</dbReference>
<reference evidence="1 2" key="1">
    <citation type="journal article" date="2022" name="bioRxiv">
        <title>The genome of the oomycete Peronosclerospora sorghi, a cosmopolitan pathogen of maize and sorghum, is inflated with dispersed pseudogenes.</title>
        <authorList>
            <person name="Fletcher K."/>
            <person name="Martin F."/>
            <person name="Isakeit T."/>
            <person name="Cavanaugh K."/>
            <person name="Magill C."/>
            <person name="Michelmore R."/>
        </authorList>
    </citation>
    <scope>NUCLEOTIDE SEQUENCE [LARGE SCALE GENOMIC DNA]</scope>
    <source>
        <strain evidence="1">P6</strain>
    </source>
</reference>
<keyword evidence="2" id="KW-1185">Reference proteome</keyword>
<protein>
    <submittedName>
        <fullName evidence="1">Uncharacterized protein</fullName>
    </submittedName>
</protein>
<evidence type="ECO:0000313" key="1">
    <source>
        <dbReference type="EMBL" id="KAI9908936.1"/>
    </source>
</evidence>
<accession>A0ACC0VS61</accession>
<dbReference type="EMBL" id="CM047586">
    <property type="protein sequence ID" value="KAI9908936.1"/>
    <property type="molecule type" value="Genomic_DNA"/>
</dbReference>
<name>A0ACC0VS61_9STRA</name>
<proteinExistence type="predicted"/>
<organism evidence="1 2">
    <name type="scientific">Peronosclerospora sorghi</name>
    <dbReference type="NCBI Taxonomy" id="230839"/>
    <lineage>
        <taxon>Eukaryota</taxon>
        <taxon>Sar</taxon>
        <taxon>Stramenopiles</taxon>
        <taxon>Oomycota</taxon>
        <taxon>Peronosporomycetes</taxon>
        <taxon>Peronosporales</taxon>
        <taxon>Peronosporaceae</taxon>
        <taxon>Peronosclerospora</taxon>
    </lineage>
</organism>
<gene>
    <name evidence="1" type="ORF">PsorP6_014700</name>
</gene>